<protein>
    <recommendedName>
        <fullName evidence="3">DDE-1 domain-containing protein</fullName>
    </recommendedName>
</protein>
<name>A0A0C3CM13_OIDMZ</name>
<evidence type="ECO:0000313" key="1">
    <source>
        <dbReference type="EMBL" id="KIN00059.1"/>
    </source>
</evidence>
<dbReference type="HOGENOM" id="CLU_3038006_0_0_1"/>
<evidence type="ECO:0008006" key="3">
    <source>
        <dbReference type="Google" id="ProtNLM"/>
    </source>
</evidence>
<proteinExistence type="predicted"/>
<reference evidence="2" key="2">
    <citation type="submission" date="2015-01" db="EMBL/GenBank/DDBJ databases">
        <title>Evolutionary Origins and Diversification of the Mycorrhizal Mutualists.</title>
        <authorList>
            <consortium name="DOE Joint Genome Institute"/>
            <consortium name="Mycorrhizal Genomics Consortium"/>
            <person name="Kohler A."/>
            <person name="Kuo A."/>
            <person name="Nagy L.G."/>
            <person name="Floudas D."/>
            <person name="Copeland A."/>
            <person name="Barry K.W."/>
            <person name="Cichocki N."/>
            <person name="Veneault-Fourrey C."/>
            <person name="LaButti K."/>
            <person name="Lindquist E.A."/>
            <person name="Lipzen A."/>
            <person name="Lundell T."/>
            <person name="Morin E."/>
            <person name="Murat C."/>
            <person name="Riley R."/>
            <person name="Ohm R."/>
            <person name="Sun H."/>
            <person name="Tunlid A."/>
            <person name="Henrissat B."/>
            <person name="Grigoriev I.V."/>
            <person name="Hibbett D.S."/>
            <person name="Martin F."/>
        </authorList>
    </citation>
    <scope>NUCLEOTIDE SEQUENCE [LARGE SCALE GENOMIC DNA]</scope>
    <source>
        <strain evidence="2">Zn</strain>
    </source>
</reference>
<dbReference type="AlphaFoldDB" id="A0A0C3CM13"/>
<reference evidence="1 2" key="1">
    <citation type="submission" date="2014-04" db="EMBL/GenBank/DDBJ databases">
        <authorList>
            <consortium name="DOE Joint Genome Institute"/>
            <person name="Kuo A."/>
            <person name="Martino E."/>
            <person name="Perotto S."/>
            <person name="Kohler A."/>
            <person name="Nagy L.G."/>
            <person name="Floudas D."/>
            <person name="Copeland A."/>
            <person name="Barry K.W."/>
            <person name="Cichocki N."/>
            <person name="Veneault-Fourrey C."/>
            <person name="LaButti K."/>
            <person name="Lindquist E.A."/>
            <person name="Lipzen A."/>
            <person name="Lundell T."/>
            <person name="Morin E."/>
            <person name="Murat C."/>
            <person name="Sun H."/>
            <person name="Tunlid A."/>
            <person name="Henrissat B."/>
            <person name="Grigoriev I.V."/>
            <person name="Hibbett D.S."/>
            <person name="Martin F."/>
            <person name="Nordberg H.P."/>
            <person name="Cantor M.N."/>
            <person name="Hua S.X."/>
        </authorList>
    </citation>
    <scope>NUCLEOTIDE SEQUENCE [LARGE SCALE GENOMIC DNA]</scope>
    <source>
        <strain evidence="1 2">Zn</strain>
    </source>
</reference>
<gene>
    <name evidence="1" type="ORF">OIDMADRAFT_125543</name>
</gene>
<dbReference type="EMBL" id="KN832878">
    <property type="protein sequence ID" value="KIN00059.1"/>
    <property type="molecule type" value="Genomic_DNA"/>
</dbReference>
<evidence type="ECO:0000313" key="2">
    <source>
        <dbReference type="Proteomes" id="UP000054321"/>
    </source>
</evidence>
<accession>A0A0C3CM13</accession>
<keyword evidence="2" id="KW-1185">Reference proteome</keyword>
<dbReference type="InParanoid" id="A0A0C3CM13"/>
<dbReference type="STRING" id="913774.A0A0C3CM13"/>
<sequence>ELQTCFQYKYNYQRAKYKDLEIIQGWFKLIQNIITKYTIIDIDIYNFNKTRFIIG</sequence>
<feature type="non-terminal residue" evidence="1">
    <location>
        <position position="1"/>
    </location>
</feature>
<organism evidence="1 2">
    <name type="scientific">Oidiodendron maius (strain Zn)</name>
    <dbReference type="NCBI Taxonomy" id="913774"/>
    <lineage>
        <taxon>Eukaryota</taxon>
        <taxon>Fungi</taxon>
        <taxon>Dikarya</taxon>
        <taxon>Ascomycota</taxon>
        <taxon>Pezizomycotina</taxon>
        <taxon>Leotiomycetes</taxon>
        <taxon>Leotiomycetes incertae sedis</taxon>
        <taxon>Myxotrichaceae</taxon>
        <taxon>Oidiodendron</taxon>
    </lineage>
</organism>
<dbReference type="Proteomes" id="UP000054321">
    <property type="component" value="Unassembled WGS sequence"/>
</dbReference>